<reference evidence="2" key="1">
    <citation type="submission" date="2018-11" db="EMBL/GenBank/DDBJ databases">
        <authorList>
            <person name="Alioto T."/>
            <person name="Alioto T."/>
        </authorList>
    </citation>
    <scope>NUCLEOTIDE SEQUENCE</scope>
</reference>
<dbReference type="AlphaFoldDB" id="A0A8B6DSV5"/>
<dbReference type="EMBL" id="UYJE01003879">
    <property type="protein sequence ID" value="VDI23080.1"/>
    <property type="molecule type" value="Genomic_DNA"/>
</dbReference>
<evidence type="ECO:0000313" key="2">
    <source>
        <dbReference type="EMBL" id="VDI23080.1"/>
    </source>
</evidence>
<dbReference type="GO" id="GO:0000118">
    <property type="term" value="C:histone deacetylase complex"/>
    <property type="evidence" value="ECO:0007669"/>
    <property type="project" value="TreeGrafter"/>
</dbReference>
<dbReference type="InterPro" id="IPR037138">
    <property type="entry name" value="His_deacetylse_dom_sf"/>
</dbReference>
<dbReference type="OrthoDB" id="424012at2759"/>
<evidence type="ECO:0000313" key="3">
    <source>
        <dbReference type="Proteomes" id="UP000596742"/>
    </source>
</evidence>
<dbReference type="PRINTS" id="PR01270">
    <property type="entry name" value="HDASUPER"/>
</dbReference>
<dbReference type="PANTHER" id="PTHR10625">
    <property type="entry name" value="HISTONE DEACETYLASE HDAC1-RELATED"/>
    <property type="match status" value="1"/>
</dbReference>
<keyword evidence="3" id="KW-1185">Reference proteome</keyword>
<proteinExistence type="predicted"/>
<dbReference type="Gene3D" id="3.40.800.20">
    <property type="entry name" value="Histone deacetylase domain"/>
    <property type="match status" value="1"/>
</dbReference>
<protein>
    <submittedName>
        <fullName evidence="2">Histone deacetylase 10</fullName>
        <ecNumber evidence="2">3.5.1.98</ecNumber>
    </submittedName>
</protein>
<accession>A0A8B6DSV5</accession>
<gene>
    <name evidence="2" type="ORF">MGAL_10B044773</name>
</gene>
<dbReference type="InterPro" id="IPR023801">
    <property type="entry name" value="His_deacetylse_dom"/>
</dbReference>
<dbReference type="PANTHER" id="PTHR10625:SF38">
    <property type="entry name" value="HISTONE DEACETYLASE 6, ISOFORM G"/>
    <property type="match status" value="1"/>
</dbReference>
<feature type="domain" description="Histone deacetylase" evidence="1">
    <location>
        <begin position="36"/>
        <end position="239"/>
    </location>
</feature>
<dbReference type="GO" id="GO:0040029">
    <property type="term" value="P:epigenetic regulation of gene expression"/>
    <property type="evidence" value="ECO:0007669"/>
    <property type="project" value="TreeGrafter"/>
</dbReference>
<organism evidence="2 3">
    <name type="scientific">Mytilus galloprovincialis</name>
    <name type="common">Mediterranean mussel</name>
    <dbReference type="NCBI Taxonomy" id="29158"/>
    <lineage>
        <taxon>Eukaryota</taxon>
        <taxon>Metazoa</taxon>
        <taxon>Spiralia</taxon>
        <taxon>Lophotrochozoa</taxon>
        <taxon>Mollusca</taxon>
        <taxon>Bivalvia</taxon>
        <taxon>Autobranchia</taxon>
        <taxon>Pteriomorphia</taxon>
        <taxon>Mytilida</taxon>
        <taxon>Mytiloidea</taxon>
        <taxon>Mytilidae</taxon>
        <taxon>Mytilinae</taxon>
        <taxon>Mytilus</taxon>
    </lineage>
</organism>
<sequence length="246" mass="28771">MEEEVDSDGQKRYRTAVSYDEHMSSHFHSWKEDFTEKPERFTETIKRCKKYGLLERCKYVPSRLATEEEMMVYHTKELIDILEKSQFLPLEEMRKLSRLYDYLYFHKDIYNNARLALGCTIDLVEQVVTGKVLNGFAIVRPPGHHAMSNEFNGYCYLNNVATAAKLAIKNHGLKRILILDWDVHHGQGIQYCFYDNPNVLYISIHKYLDGKEWPYLRESDYDHTGEAAGVGFNVNIPLNVVSIYLI</sequence>
<dbReference type="GO" id="GO:0141221">
    <property type="term" value="F:histone deacetylase activity, hydrolytic mechanism"/>
    <property type="evidence" value="ECO:0007669"/>
    <property type="project" value="UniProtKB-EC"/>
</dbReference>
<dbReference type="EC" id="3.5.1.98" evidence="2"/>
<evidence type="ECO:0000259" key="1">
    <source>
        <dbReference type="Pfam" id="PF00850"/>
    </source>
</evidence>
<comment type="caution">
    <text evidence="2">The sequence shown here is derived from an EMBL/GenBank/DDBJ whole genome shotgun (WGS) entry which is preliminary data.</text>
</comment>
<dbReference type="Proteomes" id="UP000596742">
    <property type="component" value="Unassembled WGS sequence"/>
</dbReference>
<dbReference type="InterPro" id="IPR000286">
    <property type="entry name" value="HDACs"/>
</dbReference>
<dbReference type="Pfam" id="PF00850">
    <property type="entry name" value="Hist_deacetyl"/>
    <property type="match status" value="1"/>
</dbReference>
<name>A0A8B6DSV5_MYTGA</name>
<dbReference type="InterPro" id="IPR023696">
    <property type="entry name" value="Ureohydrolase_dom_sf"/>
</dbReference>
<keyword evidence="2" id="KW-0378">Hydrolase</keyword>
<dbReference type="SUPFAM" id="SSF52768">
    <property type="entry name" value="Arginase/deacetylase"/>
    <property type="match status" value="1"/>
</dbReference>